<dbReference type="RefSeq" id="WP_305516203.1">
    <property type="nucleotide sequence ID" value="NZ_JAUPEV010000001.1"/>
</dbReference>
<accession>A0AA90PT40</accession>
<dbReference type="Proteomes" id="UP001177258">
    <property type="component" value="Unassembled WGS sequence"/>
</dbReference>
<protein>
    <submittedName>
        <fullName evidence="2">McrC family protein</fullName>
    </submittedName>
</protein>
<comment type="caution">
    <text evidence="2">The sequence shown here is derived from an EMBL/GenBank/DDBJ whole genome shotgun (WGS) entry which is preliminary data.</text>
</comment>
<evidence type="ECO:0000313" key="3">
    <source>
        <dbReference type="Proteomes" id="UP001177258"/>
    </source>
</evidence>
<dbReference type="EMBL" id="JAUYZK010000001">
    <property type="protein sequence ID" value="MDP2538225.1"/>
    <property type="molecule type" value="Genomic_DNA"/>
</dbReference>
<dbReference type="AlphaFoldDB" id="A0AA90PT40"/>
<dbReference type="Pfam" id="PF10117">
    <property type="entry name" value="McrBC"/>
    <property type="match status" value="1"/>
</dbReference>
<dbReference type="PANTHER" id="PTHR38733">
    <property type="entry name" value="PROTEIN MCRC"/>
    <property type="match status" value="1"/>
</dbReference>
<dbReference type="EMBL" id="JAUPEV010000001">
    <property type="protein sequence ID" value="MDO7252358.1"/>
    <property type="molecule type" value="Genomic_DNA"/>
</dbReference>
<evidence type="ECO:0000313" key="1">
    <source>
        <dbReference type="EMBL" id="MDO7252358.1"/>
    </source>
</evidence>
<keyword evidence="4" id="KW-1185">Reference proteome</keyword>
<name>A0AA90PT40_9HELI</name>
<organism evidence="2 3">
    <name type="scientific">Helicobacter cappadocius</name>
    <dbReference type="NCBI Taxonomy" id="3063998"/>
    <lineage>
        <taxon>Bacteria</taxon>
        <taxon>Pseudomonadati</taxon>
        <taxon>Campylobacterota</taxon>
        <taxon>Epsilonproteobacteria</taxon>
        <taxon>Campylobacterales</taxon>
        <taxon>Helicobacteraceae</taxon>
        <taxon>Helicobacter</taxon>
    </lineage>
</organism>
<gene>
    <name evidence="1" type="ORF">Q5I04_00285</name>
    <name evidence="2" type="ORF">Q5I06_00285</name>
</gene>
<proteinExistence type="predicted"/>
<reference evidence="2 4" key="1">
    <citation type="submission" date="2023-07" db="EMBL/GenBank/DDBJ databases">
        <title>Unpublished Manusciprt.</title>
        <authorList>
            <person name="Aydin F."/>
            <person name="Tarhane S."/>
            <person name="Saticioglu I.B."/>
            <person name="Karakaya E."/>
            <person name="Abay S."/>
            <person name="Guran O."/>
            <person name="Bozkurt E."/>
            <person name="Uzum N."/>
            <person name="Olgun K."/>
            <person name="Jablonski D."/>
        </authorList>
    </citation>
    <scope>NUCLEOTIDE SEQUENCE</scope>
    <source>
        <strain evidence="4">faydin-H75</strain>
        <strain evidence="2">Faydin-H76</strain>
    </source>
</reference>
<reference evidence="1" key="2">
    <citation type="submission" date="2023-07" db="EMBL/GenBank/DDBJ databases">
        <authorList>
            <person name="Aydin F."/>
            <person name="Tarhane S."/>
            <person name="Saticioglu I.B."/>
            <person name="Karakaya E."/>
            <person name="Abay S."/>
            <person name="Guran O."/>
            <person name="Bozkurt E."/>
            <person name="Uzum N."/>
            <person name="Olgun K."/>
            <person name="Jablonski D."/>
        </authorList>
    </citation>
    <scope>NUCLEOTIDE SEQUENCE</scope>
    <source>
        <strain evidence="1">Faydin-H75</strain>
    </source>
</reference>
<sequence length="438" mass="51467">MNNQISPKNTLQIIEWQKFDQEDIKSKIDGENIEAKAERIFNELRDFASYENNRFFLAIDKRGKALRAQNYVGLIQTKSGFCLEILPKIYDEDLSKIESEKVKKLETTKNLLVEMLKTLKNFPAKTSNLSNLSTSKTSLLEIFIQMFLSELTALIKKGIKSNYHSIEKNRFYLKGKLLFSQNIKHNLAHQERFYTRADEYTPDIPQNRLIKSTLELFSKMPLSLKTQGLLRECRFVFDDMPISKNIDKDFSSCHSDRSLKHYENILLWCKVFLKRENFTPYAGNSEAMALLFDMNHLFESYIAYHFKRYSHGWNIRIQDRGKYLLQNNQKNFCALCPDIVATKGEAETIILDTKWKKISKQTDISASDVYQMWAYVSKYKSNKVILIYPKVGDFQGEKEFTFKPENSQNICLEIIFVDLPLENEKTKIEEFFKRFKNT</sequence>
<dbReference type="InterPro" id="IPR019292">
    <property type="entry name" value="McrC"/>
</dbReference>
<evidence type="ECO:0000313" key="4">
    <source>
        <dbReference type="Proteomes" id="UP001240777"/>
    </source>
</evidence>
<dbReference type="Proteomes" id="UP001240777">
    <property type="component" value="Unassembled WGS sequence"/>
</dbReference>
<evidence type="ECO:0000313" key="2">
    <source>
        <dbReference type="EMBL" id="MDP2538225.1"/>
    </source>
</evidence>
<reference evidence="1 3" key="3">
    <citation type="journal article" date="2024" name="Syst. Appl. Microbiol.">
        <title>Helicobacter cappadocius sp. nov., from lizards: The first psychrotrophic Helicobacter species.</title>
        <authorList>
            <person name="Aydin F."/>
            <person name="Tarhane S."/>
            <person name="Karakaya E."/>
            <person name="Abay S."/>
            <person name="Kayman T."/>
            <person name="Guran O."/>
            <person name="Bozkurt E."/>
            <person name="Uzum N."/>
            <person name="Avci A."/>
            <person name="Olgun K."/>
            <person name="Jablonski D."/>
            <person name="Guran C."/>
            <person name="Burcin Saticioglu I."/>
        </authorList>
    </citation>
    <scope>NUCLEOTIDE SEQUENCE [LARGE SCALE GENOMIC DNA]</scope>
    <source>
        <strain evidence="1">Faydin-H75</strain>
        <strain evidence="3">faydin-H76</strain>
    </source>
</reference>
<dbReference type="PANTHER" id="PTHR38733:SF1">
    <property type="entry name" value="TYPE IV METHYL-DIRECTED RESTRICTION ENZYME ECOKMCRBC"/>
    <property type="match status" value="1"/>
</dbReference>